<dbReference type="GO" id="GO:0051539">
    <property type="term" value="F:4 iron, 4 sulfur cluster binding"/>
    <property type="evidence" value="ECO:0007669"/>
    <property type="project" value="UniProtKB-KW"/>
</dbReference>
<dbReference type="GO" id="GO:0022904">
    <property type="term" value="P:respiratory electron transport chain"/>
    <property type="evidence" value="ECO:0007669"/>
    <property type="project" value="TreeGrafter"/>
</dbReference>
<dbReference type="InterPro" id="IPR004489">
    <property type="entry name" value="Succ_DH/fum_Rdtase_Fe-S"/>
</dbReference>
<evidence type="ECO:0000256" key="5">
    <source>
        <dbReference type="ARBA" id="ARBA00022485"/>
    </source>
</evidence>
<name>A0A7T9DKF9_9ARCH</name>
<comment type="cofactor">
    <cofactor evidence="2">
        <name>[4Fe-4S] cluster</name>
        <dbReference type="ChEBI" id="CHEBI:49883"/>
    </cofactor>
</comment>
<dbReference type="Pfam" id="PF13085">
    <property type="entry name" value="Fer2_3"/>
    <property type="match status" value="1"/>
</dbReference>
<dbReference type="PANTHER" id="PTHR11921">
    <property type="entry name" value="SUCCINATE DEHYDROGENASE IRON-SULFUR PROTEIN"/>
    <property type="match status" value="1"/>
</dbReference>
<evidence type="ECO:0000256" key="1">
    <source>
        <dbReference type="ARBA" id="ARBA00001927"/>
    </source>
</evidence>
<dbReference type="InterPro" id="IPR009051">
    <property type="entry name" value="Helical_ferredxn"/>
</dbReference>
<evidence type="ECO:0000256" key="9">
    <source>
        <dbReference type="ARBA" id="ARBA00023014"/>
    </source>
</evidence>
<dbReference type="GO" id="GO:0009055">
    <property type="term" value="F:electron transfer activity"/>
    <property type="evidence" value="ECO:0007669"/>
    <property type="project" value="InterPro"/>
</dbReference>
<gene>
    <name evidence="12" type="ORF">IPJ89_01535</name>
</gene>
<dbReference type="Gene3D" id="3.10.20.30">
    <property type="match status" value="1"/>
</dbReference>
<keyword evidence="8" id="KW-0408">Iron</keyword>
<dbReference type="SUPFAM" id="SSF46548">
    <property type="entry name" value="alpha-helical ferredoxin"/>
    <property type="match status" value="1"/>
</dbReference>
<sequence>MTPKKMGKKKAVTREPTISFVPGVANNLHATIFRYNPSMDFVPRTHTYTMEKKEGESVWELLSRIKHRHDGSLTFRGNCGNGACGGCGIKVNGKPTLACTTQVASSLDAHNTMRIDPLDEKSVKKDLAQDETLFFAQFLAVKPWIQLRSNEHVRQHKMSLQELERLDRAPNCHMCQLCNTAARTDLEKELGPAAFVKGYRYARDMRDGDVTRIKLLQSHFPVHYALKSANLCPRDIMPGEKMEWIKKQKIGKSTERSK</sequence>
<dbReference type="PROSITE" id="PS00197">
    <property type="entry name" value="2FE2S_FER_1"/>
    <property type="match status" value="1"/>
</dbReference>
<comment type="cofactor">
    <cofactor evidence="10">
        <name>[2Fe-2S] cluster</name>
        <dbReference type="ChEBI" id="CHEBI:190135"/>
    </cofactor>
</comment>
<evidence type="ECO:0000313" key="12">
    <source>
        <dbReference type="EMBL" id="QQR92910.1"/>
    </source>
</evidence>
<comment type="pathway">
    <text evidence="3">Carbohydrate metabolism; tricarboxylic acid cycle.</text>
</comment>
<proteinExistence type="inferred from homology"/>
<keyword evidence="7" id="KW-0560">Oxidoreductase</keyword>
<dbReference type="PROSITE" id="PS51085">
    <property type="entry name" value="2FE2S_FER_2"/>
    <property type="match status" value="1"/>
</dbReference>
<dbReference type="GO" id="GO:0006099">
    <property type="term" value="P:tricarboxylic acid cycle"/>
    <property type="evidence" value="ECO:0007669"/>
    <property type="project" value="InterPro"/>
</dbReference>
<dbReference type="EMBL" id="CP064981">
    <property type="protein sequence ID" value="QQR92910.1"/>
    <property type="molecule type" value="Genomic_DNA"/>
</dbReference>
<keyword evidence="5" id="KW-0004">4Fe-4S</keyword>
<evidence type="ECO:0000256" key="6">
    <source>
        <dbReference type="ARBA" id="ARBA00022723"/>
    </source>
</evidence>
<keyword evidence="9" id="KW-0411">Iron-sulfur</keyword>
<dbReference type="NCBIfam" id="TIGR00384">
    <property type="entry name" value="dhsB"/>
    <property type="match status" value="1"/>
</dbReference>
<comment type="cofactor">
    <cofactor evidence="1">
        <name>[3Fe-4S] cluster</name>
        <dbReference type="ChEBI" id="CHEBI:21137"/>
    </cofactor>
</comment>
<dbReference type="SUPFAM" id="SSF54292">
    <property type="entry name" value="2Fe-2S ferredoxin-like"/>
    <property type="match status" value="1"/>
</dbReference>
<evidence type="ECO:0000256" key="2">
    <source>
        <dbReference type="ARBA" id="ARBA00001966"/>
    </source>
</evidence>
<accession>A0A7T9DKF9</accession>
<keyword evidence="6" id="KW-0479">Metal-binding</keyword>
<dbReference type="AlphaFoldDB" id="A0A7T9DKF9"/>
<dbReference type="GO" id="GO:0051537">
    <property type="term" value="F:2 iron, 2 sulfur cluster binding"/>
    <property type="evidence" value="ECO:0007669"/>
    <property type="project" value="InterPro"/>
</dbReference>
<evidence type="ECO:0000256" key="7">
    <source>
        <dbReference type="ARBA" id="ARBA00023002"/>
    </source>
</evidence>
<dbReference type="Proteomes" id="UP000596004">
    <property type="component" value="Chromosome"/>
</dbReference>
<organism evidence="12">
    <name type="scientific">Candidatus Iainarchaeum sp</name>
    <dbReference type="NCBI Taxonomy" id="3101447"/>
    <lineage>
        <taxon>Archaea</taxon>
        <taxon>Candidatus Iainarchaeota</taxon>
        <taxon>Candidatus Iainarchaeia</taxon>
        <taxon>Candidatus Iainarchaeales</taxon>
        <taxon>Candidatus Iainarchaeaceae</taxon>
        <taxon>Candidatus Iainarchaeum</taxon>
    </lineage>
</organism>
<dbReference type="InterPro" id="IPR012675">
    <property type="entry name" value="Beta-grasp_dom_sf"/>
</dbReference>
<dbReference type="InterPro" id="IPR050573">
    <property type="entry name" value="SDH/FRD_Iron-Sulfur"/>
</dbReference>
<dbReference type="GO" id="GO:0046872">
    <property type="term" value="F:metal ion binding"/>
    <property type="evidence" value="ECO:0007669"/>
    <property type="project" value="UniProtKB-KW"/>
</dbReference>
<evidence type="ECO:0000256" key="4">
    <source>
        <dbReference type="ARBA" id="ARBA00009433"/>
    </source>
</evidence>
<dbReference type="GO" id="GO:0016491">
    <property type="term" value="F:oxidoreductase activity"/>
    <property type="evidence" value="ECO:0007669"/>
    <property type="project" value="UniProtKB-KW"/>
</dbReference>
<dbReference type="InterPro" id="IPR036010">
    <property type="entry name" value="2Fe-2S_ferredoxin-like_sf"/>
</dbReference>
<evidence type="ECO:0000256" key="3">
    <source>
        <dbReference type="ARBA" id="ARBA00005163"/>
    </source>
</evidence>
<feature type="domain" description="2Fe-2S ferredoxin-type" evidence="11">
    <location>
        <begin position="37"/>
        <end position="121"/>
    </location>
</feature>
<dbReference type="PANTHER" id="PTHR11921:SF29">
    <property type="entry name" value="SUCCINATE DEHYDROGENASE [UBIQUINONE] IRON-SULFUR SUBUNIT, MITOCHONDRIAL"/>
    <property type="match status" value="1"/>
</dbReference>
<evidence type="ECO:0000259" key="11">
    <source>
        <dbReference type="PROSITE" id="PS51085"/>
    </source>
</evidence>
<evidence type="ECO:0000256" key="8">
    <source>
        <dbReference type="ARBA" id="ARBA00023004"/>
    </source>
</evidence>
<evidence type="ECO:0000256" key="10">
    <source>
        <dbReference type="ARBA" id="ARBA00034078"/>
    </source>
</evidence>
<comment type="similarity">
    <text evidence="4">Belongs to the succinate dehydrogenase/fumarate reductase iron-sulfur protein family.</text>
</comment>
<dbReference type="InterPro" id="IPR006058">
    <property type="entry name" value="2Fe2S_fd_BS"/>
</dbReference>
<reference evidence="12" key="1">
    <citation type="submission" date="2020-11" db="EMBL/GenBank/DDBJ databases">
        <title>Connecting structure to function with the recovery of over 1000 high-quality activated sludge metagenome-assembled genomes encoding full-length rRNA genes using long-read sequencing.</title>
        <authorList>
            <person name="Singleton C.M."/>
            <person name="Petriglieri F."/>
            <person name="Kristensen J.M."/>
            <person name="Kirkegaard R.H."/>
            <person name="Michaelsen T.Y."/>
            <person name="Andersen M.H."/>
            <person name="Karst S.M."/>
            <person name="Dueholm M.S."/>
            <person name="Nielsen P.H."/>
            <person name="Albertsen M."/>
        </authorList>
    </citation>
    <scope>NUCLEOTIDE SEQUENCE</scope>
    <source>
        <strain evidence="12">Fred_18-Q3-R57-64_BAT3C.431</strain>
    </source>
</reference>
<dbReference type="InterPro" id="IPR025192">
    <property type="entry name" value="Succ_DH/fum_Rdtase_N"/>
</dbReference>
<dbReference type="InterPro" id="IPR001041">
    <property type="entry name" value="2Fe-2S_ferredoxin-type"/>
</dbReference>
<dbReference type="Gene3D" id="1.10.1060.10">
    <property type="entry name" value="Alpha-helical ferredoxin"/>
    <property type="match status" value="1"/>
</dbReference>
<protein>
    <recommendedName>
        <fullName evidence="11">2Fe-2S ferredoxin-type domain-containing protein</fullName>
    </recommendedName>
</protein>